<feature type="compositionally biased region" description="Low complexity" evidence="3">
    <location>
        <begin position="86"/>
        <end position="106"/>
    </location>
</feature>
<feature type="compositionally biased region" description="Pro residues" evidence="3">
    <location>
        <begin position="442"/>
        <end position="455"/>
    </location>
</feature>
<dbReference type="PROSITE" id="PS51375">
    <property type="entry name" value="PPR"/>
    <property type="match status" value="4"/>
</dbReference>
<feature type="compositionally biased region" description="Low complexity" evidence="3">
    <location>
        <begin position="468"/>
        <end position="477"/>
    </location>
</feature>
<feature type="compositionally biased region" description="Pro residues" evidence="3">
    <location>
        <begin position="107"/>
        <end position="121"/>
    </location>
</feature>
<dbReference type="Pfam" id="PF01535">
    <property type="entry name" value="PPR"/>
    <property type="match status" value="1"/>
</dbReference>
<feature type="domain" description="PROP1-like PPR" evidence="5">
    <location>
        <begin position="1134"/>
        <end position="1238"/>
    </location>
</feature>
<feature type="compositionally biased region" description="Low complexity" evidence="3">
    <location>
        <begin position="1030"/>
        <end position="1050"/>
    </location>
</feature>
<dbReference type="Pfam" id="PF13812">
    <property type="entry name" value="PPR_3"/>
    <property type="match status" value="1"/>
</dbReference>
<keyword evidence="4" id="KW-0812">Transmembrane</keyword>
<protein>
    <recommendedName>
        <fullName evidence="5">PROP1-like PPR domain-containing protein</fullName>
    </recommendedName>
</protein>
<feature type="transmembrane region" description="Helical" evidence="4">
    <location>
        <begin position="20"/>
        <end position="45"/>
    </location>
</feature>
<gene>
    <name evidence="6" type="ORF">Vbra_19966</name>
</gene>
<dbReference type="EMBL" id="CDMY01000022">
    <property type="protein sequence ID" value="CEL91763.1"/>
    <property type="molecule type" value="Genomic_DNA"/>
</dbReference>
<reference evidence="6 7" key="1">
    <citation type="submission" date="2014-11" db="EMBL/GenBank/DDBJ databases">
        <authorList>
            <person name="Zhu J."/>
            <person name="Qi W."/>
            <person name="Song R."/>
        </authorList>
    </citation>
    <scope>NUCLEOTIDE SEQUENCE [LARGE SCALE GENOMIC DNA]</scope>
</reference>
<dbReference type="OrthoDB" id="424777at2759"/>
<evidence type="ECO:0000256" key="1">
    <source>
        <dbReference type="ARBA" id="ARBA00022737"/>
    </source>
</evidence>
<keyword evidence="7" id="KW-1185">Reference proteome</keyword>
<evidence type="ECO:0000259" key="5">
    <source>
        <dbReference type="Pfam" id="PF17177"/>
    </source>
</evidence>
<accession>A0A0G4E968</accession>
<feature type="region of interest" description="Disordered" evidence="3">
    <location>
        <begin position="56"/>
        <end position="124"/>
    </location>
</feature>
<proteinExistence type="predicted"/>
<keyword evidence="4" id="KW-0472">Membrane</keyword>
<dbReference type="PANTHER" id="PTHR47447:SF23">
    <property type="entry name" value="PENTACOTRIPEPTIDE-REPEAT REGION OF PRORP DOMAIN-CONTAINING PROTEIN"/>
    <property type="match status" value="1"/>
</dbReference>
<feature type="repeat" description="PPR" evidence="2">
    <location>
        <begin position="796"/>
        <end position="830"/>
    </location>
</feature>
<name>A0A0G4E968_VITBC</name>
<feature type="repeat" description="PPR" evidence="2">
    <location>
        <begin position="963"/>
        <end position="997"/>
    </location>
</feature>
<organism evidence="6 7">
    <name type="scientific">Vitrella brassicaformis (strain CCMP3155)</name>
    <dbReference type="NCBI Taxonomy" id="1169540"/>
    <lineage>
        <taxon>Eukaryota</taxon>
        <taxon>Sar</taxon>
        <taxon>Alveolata</taxon>
        <taxon>Colpodellida</taxon>
        <taxon>Vitrellaceae</taxon>
        <taxon>Vitrella</taxon>
    </lineage>
</organism>
<keyword evidence="4" id="KW-1133">Transmembrane helix</keyword>
<dbReference type="Gene3D" id="1.25.40.10">
    <property type="entry name" value="Tetratricopeptide repeat domain"/>
    <property type="match status" value="4"/>
</dbReference>
<evidence type="ECO:0000313" key="6">
    <source>
        <dbReference type="EMBL" id="CEL91763.1"/>
    </source>
</evidence>
<sequence length="1324" mass="144455">MVLFHGGHPVSSYMQLGANTLVTIAEECVIMLLLALAFFLIPNVLTGCRRRRGRQMGWRNTNTVANKTNSKTNNNTRPSRQLPNATTSTSTINTNTSITPPQQQESHPPPPPPPPPHPQPHPSTCRLLLQLVEPGHTDAEVCEMWQHIYPAAVAAATHGKDAPYSPCPSGIGLCDGVVDPPALKAVPLARIALTLARHYNDATRVADEMASFLNFATNTATSTSTGTGTHTYVPPTAAGTTAVRQWCRAVLRYLLLDLSKSGEIALTVSFSQHPFTQNFCSRPFREDCLLRAVMTATSEAITTTGTTERIISTPPACLNTPLLTVLYRLAIQSDQLETALTLLAWTVSRHHGNDTQTEGDDHGGMTMSTADGKTVVLGADVGELCHAACRASRLDIAVKALELMHWPLKLPVDGLDVVLRHLVTFPQHLHTTQPFSLSPSPKASPSPIPTPPTSTPPTTAAPTPPAPNNSLSPTPNTGSRPMTPTTGDGHYQHQHQHQHHQQQHDRADGDTSNNNATIMPHPHHPHTRPVPLLTKIEAFAARLVHERPQDLRPQLFMVLSRVLGDGPAAMRKVWEYLARTIDSRHRHHHHQQQHQEGRLLTEQLVNRLLAGCEGASDVGWATEVLDRYRRETHIERVGWGGLQPQQQMPQAVREALSRAYGTIAKMMVGGGMWSSLEGLLHQMRTDGLTLPQLYLRPVFDAAIRAHQVDIAANILNGCGEDEGNVHVTLHLTLIRAYGAAGKLPRAMEVFRRLVECPHVVPNALMYNVALNTCVDSGDFNQVVSLVGEMLDRRFLDVASFNTIVKGFVSSGMCVEAREVVKLMRNYDVRPNRVTYNTLLGAATHKNTPNIDEWVDEALSMMAEDQVAPNAHTCCALLDSLLPDTHPDVVKRRLDVVRHLPDTEMDEVLLTSMVDTCIRMSLTDLLPNMLPVCERQLRRKSVQDTGDQATTSHDGILAGSGGLSPSIYGALIRGYGRLGAMGRVWELWRELKALNVPVDKATTGCFVEALVANKDVDTAFQVLEELEAATTPTPTARDLHKQQQQQHHQQQPAPPVLPPHTDTSPTSVSTATSTTLDSYAFSPPTHHPTIIHTKGLAGGMRMGVSGISGPSSYGQENVSGNPLLYCTVLKGLAQAHKIDDALQLYKTMEERGVAMDAAVYSELLEACAKCKRADHVEYLLSGMRQRGMCPDASAQLTALKAYCSSGDTDSALRYYTHLKTQGTGAMFDEHTYNAVIECCGSPPAGGKDVWCENNGGVGGGPHRRGASQPTTRLADQALAVLEDMKRANVPPTNRTLTGLVKVLGRARQVKKAFQLLEQVTTQYSE</sequence>
<evidence type="ECO:0000256" key="3">
    <source>
        <dbReference type="SAM" id="MobiDB-lite"/>
    </source>
</evidence>
<dbReference type="PANTHER" id="PTHR47447">
    <property type="entry name" value="OS03G0856100 PROTEIN"/>
    <property type="match status" value="1"/>
</dbReference>
<feature type="compositionally biased region" description="Low complexity" evidence="3">
    <location>
        <begin position="1060"/>
        <end position="1071"/>
    </location>
</feature>
<keyword evidence="1" id="KW-0677">Repeat</keyword>
<dbReference type="InterPro" id="IPR011990">
    <property type="entry name" value="TPR-like_helical_dom_sf"/>
</dbReference>
<dbReference type="Proteomes" id="UP000041254">
    <property type="component" value="Unassembled WGS sequence"/>
</dbReference>
<dbReference type="InParanoid" id="A0A0G4E968"/>
<feature type="repeat" description="PPR" evidence="2">
    <location>
        <begin position="1155"/>
        <end position="1189"/>
    </location>
</feature>
<dbReference type="InterPro" id="IPR002885">
    <property type="entry name" value="PPR_rpt"/>
</dbReference>
<dbReference type="InterPro" id="IPR033443">
    <property type="entry name" value="PROP1-like_PPR_dom"/>
</dbReference>
<feature type="repeat" description="PPR" evidence="2">
    <location>
        <begin position="1120"/>
        <end position="1154"/>
    </location>
</feature>
<evidence type="ECO:0000256" key="2">
    <source>
        <dbReference type="PROSITE-ProRule" id="PRU00708"/>
    </source>
</evidence>
<evidence type="ECO:0000313" key="7">
    <source>
        <dbReference type="Proteomes" id="UP000041254"/>
    </source>
</evidence>
<feature type="compositionally biased region" description="Basic residues" evidence="3">
    <location>
        <begin position="492"/>
        <end position="501"/>
    </location>
</feature>
<dbReference type="NCBIfam" id="TIGR00756">
    <property type="entry name" value="PPR"/>
    <property type="match status" value="3"/>
</dbReference>
<feature type="region of interest" description="Disordered" evidence="3">
    <location>
        <begin position="1030"/>
        <end position="1071"/>
    </location>
</feature>
<dbReference type="Pfam" id="PF17177">
    <property type="entry name" value="PPR_long"/>
    <property type="match status" value="1"/>
</dbReference>
<feature type="compositionally biased region" description="Low complexity" evidence="3">
    <location>
        <begin position="56"/>
        <end position="76"/>
    </location>
</feature>
<feature type="region of interest" description="Disordered" evidence="3">
    <location>
        <begin position="431"/>
        <end position="529"/>
    </location>
</feature>
<dbReference type="VEuPathDB" id="CryptoDB:Vbra_19966"/>
<dbReference type="STRING" id="1169540.A0A0G4E968"/>
<evidence type="ECO:0000256" key="4">
    <source>
        <dbReference type="SAM" id="Phobius"/>
    </source>
</evidence>
<dbReference type="Pfam" id="PF13041">
    <property type="entry name" value="PPR_2"/>
    <property type="match status" value="1"/>
</dbReference>